<reference evidence="2 3" key="1">
    <citation type="journal article" date="2010" name="J. Bacteriol.">
        <title>Genome sequence of a cellulose-producing bacterium, Gluconacetobacter hansenii ATCC 23769.</title>
        <authorList>
            <person name="Iyer P.R."/>
            <person name="Geib S.M."/>
            <person name="Catchmark J."/>
            <person name="Kao T.H."/>
            <person name="Tien M."/>
        </authorList>
    </citation>
    <scope>NUCLEOTIDE SEQUENCE [LARGE SCALE GENOMIC DNA]</scope>
    <source>
        <strain evidence="2 3">ATCC 23769</strain>
    </source>
</reference>
<proteinExistence type="predicted"/>
<accession>D5QGA2</accession>
<comment type="caution">
    <text evidence="2">The sequence shown here is derived from an EMBL/GenBank/DDBJ whole genome shotgun (WGS) entry which is preliminary data.</text>
</comment>
<dbReference type="HOGENOM" id="CLU_3099930_0_0_5"/>
<protein>
    <submittedName>
        <fullName evidence="2">Uncharacterized protein</fullName>
    </submittedName>
</protein>
<evidence type="ECO:0000313" key="3">
    <source>
        <dbReference type="Proteomes" id="UP000006468"/>
    </source>
</evidence>
<organism evidence="2 3">
    <name type="scientific">Novacetimonas hansenii ATCC 23769</name>
    <dbReference type="NCBI Taxonomy" id="714995"/>
    <lineage>
        <taxon>Bacteria</taxon>
        <taxon>Pseudomonadati</taxon>
        <taxon>Pseudomonadota</taxon>
        <taxon>Alphaproteobacteria</taxon>
        <taxon>Acetobacterales</taxon>
        <taxon>Acetobacteraceae</taxon>
        <taxon>Novacetimonas</taxon>
    </lineage>
</organism>
<evidence type="ECO:0000313" key="2">
    <source>
        <dbReference type="EMBL" id="EFG83875.1"/>
    </source>
</evidence>
<feature type="region of interest" description="Disordered" evidence="1">
    <location>
        <begin position="1"/>
        <end position="25"/>
    </location>
</feature>
<sequence>MPSSRPFFPVPSPPRPRDACGVGMGAGRGDAKTVLDKTPASSAMIALQDIF</sequence>
<name>D5QGA2_NOVHA</name>
<gene>
    <name evidence="2" type="ORF">GXY_10867</name>
</gene>
<dbReference type="Proteomes" id="UP000006468">
    <property type="component" value="Chromosome"/>
</dbReference>
<dbReference type="AlphaFoldDB" id="D5QGA2"/>
<evidence type="ECO:0000256" key="1">
    <source>
        <dbReference type="SAM" id="MobiDB-lite"/>
    </source>
</evidence>
<dbReference type="EMBL" id="ADTV01000041">
    <property type="protein sequence ID" value="EFG83875.1"/>
    <property type="molecule type" value="Genomic_DNA"/>
</dbReference>